<dbReference type="Pfam" id="PF13649">
    <property type="entry name" value="Methyltransf_25"/>
    <property type="match status" value="1"/>
</dbReference>
<dbReference type="InterPro" id="IPR029063">
    <property type="entry name" value="SAM-dependent_MTases_sf"/>
</dbReference>
<sequence>MTDALPTAEEFWDGFYGDHTWGEHGPVNRHLVSEAGGLPPGTALDLGCGEGPDAIWLAGRGWTVTGADVSATALERARDHARRLGLADRILFEQHDLSSDFPSGEFDLVCAQFLHSPVAAPGEREEILRRAARAVAPGGRLLVVSHWGMPPWYRGMPGSERRADFAIPTPRENREALHLEDGAWEVLRDAVVPVALTGPDGQAGSREDHVLHARRIRRR</sequence>
<dbReference type="SUPFAM" id="SSF53335">
    <property type="entry name" value="S-adenosyl-L-methionine-dependent methyltransferases"/>
    <property type="match status" value="1"/>
</dbReference>
<keyword evidence="1 5" id="KW-0489">Methyltransferase</keyword>
<keyword evidence="2 5" id="KW-0808">Transferase</keyword>
<protein>
    <submittedName>
        <fullName evidence="5">Class I SAM-dependent methyltransferase</fullName>
        <ecNumber evidence="5">2.1.1.222</ecNumber>
        <ecNumber evidence="5">2.1.1.64</ecNumber>
    </submittedName>
</protein>
<dbReference type="EMBL" id="JBHTEF010000001">
    <property type="protein sequence ID" value="MFC7580933.1"/>
    <property type="molecule type" value="Genomic_DNA"/>
</dbReference>
<proteinExistence type="predicted"/>
<evidence type="ECO:0000256" key="3">
    <source>
        <dbReference type="ARBA" id="ARBA00022691"/>
    </source>
</evidence>
<feature type="domain" description="Methyltransferase" evidence="4">
    <location>
        <begin position="44"/>
        <end position="139"/>
    </location>
</feature>
<dbReference type="GO" id="GO:0061542">
    <property type="term" value="F:3-demethylubiquinol 3-O-methyltransferase activity"/>
    <property type="evidence" value="ECO:0007669"/>
    <property type="project" value="UniProtKB-EC"/>
</dbReference>
<dbReference type="RefSeq" id="WP_380973588.1">
    <property type="nucleotide sequence ID" value="NZ_JBHTEF010000001.1"/>
</dbReference>
<keyword evidence="6" id="KW-1185">Reference proteome</keyword>
<evidence type="ECO:0000313" key="6">
    <source>
        <dbReference type="Proteomes" id="UP001596527"/>
    </source>
</evidence>
<keyword evidence="3" id="KW-0949">S-adenosyl-L-methionine</keyword>
<name>A0ABW2SN25_9ACTO</name>
<evidence type="ECO:0000313" key="5">
    <source>
        <dbReference type="EMBL" id="MFC7580933.1"/>
    </source>
</evidence>
<dbReference type="EC" id="2.1.1.64" evidence="5"/>
<dbReference type="GO" id="GO:0032259">
    <property type="term" value="P:methylation"/>
    <property type="evidence" value="ECO:0007669"/>
    <property type="project" value="UniProtKB-KW"/>
</dbReference>
<evidence type="ECO:0000256" key="1">
    <source>
        <dbReference type="ARBA" id="ARBA00022603"/>
    </source>
</evidence>
<comment type="caution">
    <text evidence="5">The sequence shown here is derived from an EMBL/GenBank/DDBJ whole genome shotgun (WGS) entry which is preliminary data.</text>
</comment>
<accession>A0ABW2SN25</accession>
<dbReference type="EC" id="2.1.1.222" evidence="5"/>
<dbReference type="Proteomes" id="UP001596527">
    <property type="component" value="Unassembled WGS sequence"/>
</dbReference>
<dbReference type="PANTHER" id="PTHR43464:SF19">
    <property type="entry name" value="UBIQUINONE BIOSYNTHESIS O-METHYLTRANSFERASE, MITOCHONDRIAL"/>
    <property type="match status" value="1"/>
</dbReference>
<organism evidence="5 6">
    <name type="scientific">Schaalia naturae</name>
    <dbReference type="NCBI Taxonomy" id="635203"/>
    <lineage>
        <taxon>Bacteria</taxon>
        <taxon>Bacillati</taxon>
        <taxon>Actinomycetota</taxon>
        <taxon>Actinomycetes</taxon>
        <taxon>Actinomycetales</taxon>
        <taxon>Actinomycetaceae</taxon>
        <taxon>Schaalia</taxon>
    </lineage>
</organism>
<dbReference type="PANTHER" id="PTHR43464">
    <property type="entry name" value="METHYLTRANSFERASE"/>
    <property type="match status" value="1"/>
</dbReference>
<gene>
    <name evidence="5" type="ORF">ACFQWG_06950</name>
</gene>
<dbReference type="CDD" id="cd02440">
    <property type="entry name" value="AdoMet_MTases"/>
    <property type="match status" value="1"/>
</dbReference>
<dbReference type="GO" id="GO:0102208">
    <property type="term" value="F:2-polyprenyl-6-hydroxyphenol methylase activity"/>
    <property type="evidence" value="ECO:0007669"/>
    <property type="project" value="UniProtKB-EC"/>
</dbReference>
<evidence type="ECO:0000256" key="2">
    <source>
        <dbReference type="ARBA" id="ARBA00022679"/>
    </source>
</evidence>
<reference evidence="6" key="1">
    <citation type="journal article" date="2019" name="Int. J. Syst. Evol. Microbiol.">
        <title>The Global Catalogue of Microorganisms (GCM) 10K type strain sequencing project: providing services to taxonomists for standard genome sequencing and annotation.</title>
        <authorList>
            <consortium name="The Broad Institute Genomics Platform"/>
            <consortium name="The Broad Institute Genome Sequencing Center for Infectious Disease"/>
            <person name="Wu L."/>
            <person name="Ma J."/>
        </authorList>
    </citation>
    <scope>NUCLEOTIDE SEQUENCE [LARGE SCALE GENOMIC DNA]</scope>
    <source>
        <strain evidence="6">CCUG 56698</strain>
    </source>
</reference>
<dbReference type="Gene3D" id="3.40.50.150">
    <property type="entry name" value="Vaccinia Virus protein VP39"/>
    <property type="match status" value="1"/>
</dbReference>
<dbReference type="InterPro" id="IPR041698">
    <property type="entry name" value="Methyltransf_25"/>
</dbReference>
<evidence type="ECO:0000259" key="4">
    <source>
        <dbReference type="Pfam" id="PF13649"/>
    </source>
</evidence>